<organism evidence="2 3">
    <name type="scientific">Alkalihalophilus pseudofirmus</name>
    <name type="common">Bacillus pseudofirmus</name>
    <dbReference type="NCBI Taxonomy" id="79885"/>
    <lineage>
        <taxon>Bacteria</taxon>
        <taxon>Bacillati</taxon>
        <taxon>Bacillota</taxon>
        <taxon>Bacilli</taxon>
        <taxon>Bacillales</taxon>
        <taxon>Bacillaceae</taxon>
        <taxon>Alkalihalophilus</taxon>
    </lineage>
</organism>
<gene>
    <name evidence="2" type="ORF">RYX45_24335</name>
</gene>
<comment type="caution">
    <text evidence="2">The sequence shown here is derived from an EMBL/GenBank/DDBJ whole genome shotgun (WGS) entry which is preliminary data.</text>
</comment>
<evidence type="ECO:0000313" key="3">
    <source>
        <dbReference type="Proteomes" id="UP001285636"/>
    </source>
</evidence>
<accession>A0AAJ2NTZ6</accession>
<dbReference type="Proteomes" id="UP001285636">
    <property type="component" value="Unassembled WGS sequence"/>
</dbReference>
<dbReference type="GO" id="GO:0000287">
    <property type="term" value="F:magnesium ion binding"/>
    <property type="evidence" value="ECO:0007669"/>
    <property type="project" value="InterPro"/>
</dbReference>
<dbReference type="AlphaFoldDB" id="A0AAJ2NTZ6"/>
<dbReference type="RefSeq" id="WP_323468250.1">
    <property type="nucleotide sequence ID" value="NZ_JAWJAY010001223.1"/>
</dbReference>
<protein>
    <recommendedName>
        <fullName evidence="1">B5 domain-containing protein</fullName>
    </recommendedName>
</protein>
<dbReference type="GO" id="GO:0006432">
    <property type="term" value="P:phenylalanyl-tRNA aminoacylation"/>
    <property type="evidence" value="ECO:0007669"/>
    <property type="project" value="InterPro"/>
</dbReference>
<feature type="non-terminal residue" evidence="2">
    <location>
        <position position="1"/>
    </location>
</feature>
<feature type="domain" description="B5" evidence="1">
    <location>
        <begin position="34"/>
        <end position="82"/>
    </location>
</feature>
<dbReference type="GO" id="GO:0003723">
    <property type="term" value="F:RNA binding"/>
    <property type="evidence" value="ECO:0007669"/>
    <property type="project" value="InterPro"/>
</dbReference>
<dbReference type="EMBL" id="JAWJAY010001223">
    <property type="protein sequence ID" value="MDV2888294.1"/>
    <property type="molecule type" value="Genomic_DNA"/>
</dbReference>
<name>A0AAJ2NTZ6_ALKPS</name>
<reference evidence="2" key="1">
    <citation type="submission" date="2023-10" db="EMBL/GenBank/DDBJ databases">
        <title>Screening of Alkalihalophilus pseudofirmusBZ-TG-HK211 and Its Alleviation of Salt Stress on Rapeseed Growth.</title>
        <authorList>
            <person name="Zhao B."/>
            <person name="Guo T."/>
        </authorList>
    </citation>
    <scope>NUCLEOTIDE SEQUENCE</scope>
    <source>
        <strain evidence="2">BZ-TG-HK211</strain>
    </source>
</reference>
<dbReference type="InterPro" id="IPR005147">
    <property type="entry name" value="tRNA_synthase_B5-dom"/>
</dbReference>
<dbReference type="PROSITE" id="PS51483">
    <property type="entry name" value="B5"/>
    <property type="match status" value="1"/>
</dbReference>
<evidence type="ECO:0000259" key="1">
    <source>
        <dbReference type="PROSITE" id="PS51483"/>
    </source>
</evidence>
<sequence>PSFLDDGLEILTAMTLEACGGSASAIVRAGRPPLVPKAVGFDPSLTQRLGGVDVPEGEQRRILEALDFAVGGDWQVTCPPRR</sequence>
<dbReference type="GO" id="GO:0005524">
    <property type="term" value="F:ATP binding"/>
    <property type="evidence" value="ECO:0007669"/>
    <property type="project" value="InterPro"/>
</dbReference>
<feature type="non-terminal residue" evidence="2">
    <location>
        <position position="82"/>
    </location>
</feature>
<evidence type="ECO:0000313" key="2">
    <source>
        <dbReference type="EMBL" id="MDV2888294.1"/>
    </source>
</evidence>
<proteinExistence type="predicted"/>